<sequence length="313" mass="36301">MDLNTNFNPLSEMCSKFLPNSISSKMKSDSQQFSFPKTNPLSEKIVFKFSEPIAIKIEKDESPNPEPSAFLQETTTISRLKILRATFKEQENHDSISKVQVHSSVCEVSESYSRKYRQRSKSSDYSDSKNSRNHRKASKSEKHRSRRNSRSGSINLSDSYSVSSRNRMPNYSDYEKSRNNKESLRTKNAKVEEITDQGHLIIQKLLEMGKNHLRNLEEATDRDLDLLIIRAHKIIEILKILKIRLYQSCYVPGKENLEGLLRRVLKELVIQDQILKLIIILQESKGLQKILERETASNKNGEILIIRNIKMMR</sequence>
<dbReference type="EnsemblMetazoa" id="MESCA008207-RA">
    <property type="protein sequence ID" value="MESCA008207-PA"/>
    <property type="gene ID" value="MESCA008207"/>
</dbReference>
<evidence type="ECO:0000313" key="2">
    <source>
        <dbReference type="EnsemblMetazoa" id="MESCA008207-PA"/>
    </source>
</evidence>
<feature type="region of interest" description="Disordered" evidence="1">
    <location>
        <begin position="110"/>
        <end position="189"/>
    </location>
</feature>
<organism evidence="2 3">
    <name type="scientific">Megaselia scalaris</name>
    <name type="common">Humpbacked fly</name>
    <name type="synonym">Phora scalaris</name>
    <dbReference type="NCBI Taxonomy" id="36166"/>
    <lineage>
        <taxon>Eukaryota</taxon>
        <taxon>Metazoa</taxon>
        <taxon>Ecdysozoa</taxon>
        <taxon>Arthropoda</taxon>
        <taxon>Hexapoda</taxon>
        <taxon>Insecta</taxon>
        <taxon>Pterygota</taxon>
        <taxon>Neoptera</taxon>
        <taxon>Endopterygota</taxon>
        <taxon>Diptera</taxon>
        <taxon>Brachycera</taxon>
        <taxon>Muscomorpha</taxon>
        <taxon>Platypezoidea</taxon>
        <taxon>Phoridae</taxon>
        <taxon>Megaseliini</taxon>
        <taxon>Megaselia</taxon>
    </lineage>
</organism>
<dbReference type="AlphaFoldDB" id="T1GWM9"/>
<proteinExistence type="predicted"/>
<dbReference type="EMBL" id="CAQQ02390865">
    <property type="status" value="NOT_ANNOTATED_CDS"/>
    <property type="molecule type" value="Genomic_DNA"/>
</dbReference>
<name>T1GWM9_MEGSC</name>
<feature type="compositionally biased region" description="Basic and acidic residues" evidence="1">
    <location>
        <begin position="173"/>
        <end position="189"/>
    </location>
</feature>
<feature type="compositionally biased region" description="Basic and acidic residues" evidence="1">
    <location>
        <begin position="121"/>
        <end position="130"/>
    </location>
</feature>
<evidence type="ECO:0000313" key="3">
    <source>
        <dbReference type="Proteomes" id="UP000015102"/>
    </source>
</evidence>
<accession>T1GWM9</accession>
<reference evidence="3" key="1">
    <citation type="submission" date="2013-02" db="EMBL/GenBank/DDBJ databases">
        <authorList>
            <person name="Hughes D."/>
        </authorList>
    </citation>
    <scope>NUCLEOTIDE SEQUENCE</scope>
    <source>
        <strain>Durham</strain>
        <strain evidence="3">NC isolate 2 -- Noor lab</strain>
    </source>
</reference>
<feature type="compositionally biased region" description="Polar residues" evidence="1">
    <location>
        <begin position="154"/>
        <end position="169"/>
    </location>
</feature>
<dbReference type="HOGENOM" id="CLU_890195_0_0_1"/>
<keyword evidence="3" id="KW-1185">Reference proteome</keyword>
<evidence type="ECO:0000256" key="1">
    <source>
        <dbReference type="SAM" id="MobiDB-lite"/>
    </source>
</evidence>
<dbReference type="Proteomes" id="UP000015102">
    <property type="component" value="Unassembled WGS sequence"/>
</dbReference>
<protein>
    <submittedName>
        <fullName evidence="2">Uncharacterized protein</fullName>
    </submittedName>
</protein>
<feature type="compositionally biased region" description="Basic residues" evidence="1">
    <location>
        <begin position="131"/>
        <end position="149"/>
    </location>
</feature>
<reference evidence="2" key="2">
    <citation type="submission" date="2015-06" db="UniProtKB">
        <authorList>
            <consortium name="EnsemblMetazoa"/>
        </authorList>
    </citation>
    <scope>IDENTIFICATION</scope>
</reference>